<dbReference type="Proteomes" id="UP000008177">
    <property type="component" value="Unplaced contigs"/>
</dbReference>
<dbReference type="InParanoid" id="G2YH40"/>
<evidence type="ECO:0000313" key="1">
    <source>
        <dbReference type="EMBL" id="CCD51074.1"/>
    </source>
</evidence>
<dbReference type="AlphaFoldDB" id="G2YH40"/>
<organism evidence="1 2">
    <name type="scientific">Botryotinia fuckeliana (strain T4)</name>
    <name type="common">Noble rot fungus</name>
    <name type="synonym">Botrytis cinerea</name>
    <dbReference type="NCBI Taxonomy" id="999810"/>
    <lineage>
        <taxon>Eukaryota</taxon>
        <taxon>Fungi</taxon>
        <taxon>Dikarya</taxon>
        <taxon>Ascomycota</taxon>
        <taxon>Pezizomycotina</taxon>
        <taxon>Leotiomycetes</taxon>
        <taxon>Helotiales</taxon>
        <taxon>Sclerotiniaceae</taxon>
        <taxon>Botrytis</taxon>
    </lineage>
</organism>
<sequence length="65" mass="7447">MSCRFIIVDWFIASISRRLENTKQCSAVQGSSRFLERSPKPESIEKHMFTCFFAIHVAIQAGQNP</sequence>
<dbReference type="EMBL" id="FQ790332">
    <property type="protein sequence ID" value="CCD51074.1"/>
    <property type="molecule type" value="Genomic_DNA"/>
</dbReference>
<gene>
    <name evidence="1" type="ORF">BofuT4_uP023420.1</name>
</gene>
<dbReference type="HOGENOM" id="CLU_2849436_0_0_1"/>
<reference evidence="2" key="1">
    <citation type="journal article" date="2011" name="PLoS Genet.">
        <title>Genomic analysis of the necrotrophic fungal pathogens Sclerotinia sclerotiorum and Botrytis cinerea.</title>
        <authorList>
            <person name="Amselem J."/>
            <person name="Cuomo C.A."/>
            <person name="van Kan J.A."/>
            <person name="Viaud M."/>
            <person name="Benito E.P."/>
            <person name="Couloux A."/>
            <person name="Coutinho P.M."/>
            <person name="de Vries R.P."/>
            <person name="Dyer P.S."/>
            <person name="Fillinger S."/>
            <person name="Fournier E."/>
            <person name="Gout L."/>
            <person name="Hahn M."/>
            <person name="Kohn L."/>
            <person name="Lapalu N."/>
            <person name="Plummer K.M."/>
            <person name="Pradier J.M."/>
            <person name="Quevillon E."/>
            <person name="Sharon A."/>
            <person name="Simon A."/>
            <person name="ten Have A."/>
            <person name="Tudzynski B."/>
            <person name="Tudzynski P."/>
            <person name="Wincker P."/>
            <person name="Andrew M."/>
            <person name="Anthouard V."/>
            <person name="Beever R.E."/>
            <person name="Beffa R."/>
            <person name="Benoit I."/>
            <person name="Bouzid O."/>
            <person name="Brault B."/>
            <person name="Chen Z."/>
            <person name="Choquer M."/>
            <person name="Collemare J."/>
            <person name="Cotton P."/>
            <person name="Danchin E.G."/>
            <person name="Da Silva C."/>
            <person name="Gautier A."/>
            <person name="Giraud C."/>
            <person name="Giraud T."/>
            <person name="Gonzalez C."/>
            <person name="Grossetete S."/>
            <person name="Guldener U."/>
            <person name="Henrissat B."/>
            <person name="Howlett B.J."/>
            <person name="Kodira C."/>
            <person name="Kretschmer M."/>
            <person name="Lappartient A."/>
            <person name="Leroch M."/>
            <person name="Levis C."/>
            <person name="Mauceli E."/>
            <person name="Neuveglise C."/>
            <person name="Oeser B."/>
            <person name="Pearson M."/>
            <person name="Poulain J."/>
            <person name="Poussereau N."/>
            <person name="Quesneville H."/>
            <person name="Rascle C."/>
            <person name="Schumacher J."/>
            <person name="Segurens B."/>
            <person name="Sexton A."/>
            <person name="Silva E."/>
            <person name="Sirven C."/>
            <person name="Soanes D.M."/>
            <person name="Talbot N.J."/>
            <person name="Templeton M."/>
            <person name="Yandava C."/>
            <person name="Yarden O."/>
            <person name="Zeng Q."/>
            <person name="Rollins J.A."/>
            <person name="Lebrun M.H."/>
            <person name="Dickman M."/>
        </authorList>
    </citation>
    <scope>NUCLEOTIDE SEQUENCE [LARGE SCALE GENOMIC DNA]</scope>
    <source>
        <strain evidence="2">T4</strain>
    </source>
</reference>
<protein>
    <submittedName>
        <fullName evidence="1">Uncharacterized protein</fullName>
    </submittedName>
</protein>
<evidence type="ECO:0000313" key="2">
    <source>
        <dbReference type="Proteomes" id="UP000008177"/>
    </source>
</evidence>
<name>G2YH40_BOTF4</name>
<proteinExistence type="predicted"/>
<accession>G2YH40</accession>